<accession>A0ABD5RSN1</accession>
<proteinExistence type="inferred from homology"/>
<evidence type="ECO:0000256" key="1">
    <source>
        <dbReference type="ARBA" id="ARBA00000681"/>
    </source>
</evidence>
<dbReference type="EMBL" id="JBHSQH010000002">
    <property type="protein sequence ID" value="MFC5973647.1"/>
    <property type="molecule type" value="Genomic_DNA"/>
</dbReference>
<evidence type="ECO:0000256" key="2">
    <source>
        <dbReference type="ARBA" id="ARBA00007495"/>
    </source>
</evidence>
<feature type="domain" description="EF-hand" evidence="11">
    <location>
        <begin position="696"/>
        <end position="729"/>
    </location>
</feature>
<feature type="domain" description="GH10" evidence="12">
    <location>
        <begin position="309"/>
        <end position="603"/>
    </location>
</feature>
<dbReference type="InterPro" id="IPR017853">
    <property type="entry name" value="GH"/>
</dbReference>
<dbReference type="GO" id="GO:0031176">
    <property type="term" value="F:endo-1,4-beta-xylanase activity"/>
    <property type="evidence" value="ECO:0007669"/>
    <property type="project" value="UniProtKB-EC"/>
</dbReference>
<comment type="caution">
    <text evidence="13">The sequence shown here is derived from an EMBL/GenBank/DDBJ whole genome shotgun (WGS) entry which is preliminary data.</text>
</comment>
<evidence type="ECO:0000256" key="4">
    <source>
        <dbReference type="ARBA" id="ARBA00022651"/>
    </source>
</evidence>
<dbReference type="InterPro" id="IPR036439">
    <property type="entry name" value="Dockerin_dom_sf"/>
</dbReference>
<dbReference type="PROSITE" id="PS51318">
    <property type="entry name" value="TAT"/>
    <property type="match status" value="1"/>
</dbReference>
<dbReference type="InterPro" id="IPR018247">
    <property type="entry name" value="EF_Hand_1_Ca_BS"/>
</dbReference>
<keyword evidence="14" id="KW-1185">Reference proteome</keyword>
<dbReference type="Pfam" id="PF00331">
    <property type="entry name" value="Glyco_hydro_10"/>
    <property type="match status" value="1"/>
</dbReference>
<dbReference type="SMART" id="SM00633">
    <property type="entry name" value="Glyco_10"/>
    <property type="match status" value="1"/>
</dbReference>
<gene>
    <name evidence="13" type="ORF">ACFPYI_20140</name>
</gene>
<comment type="catalytic activity">
    <reaction evidence="1">
        <text>Endohydrolysis of (1-&gt;4)-beta-D-xylosidic linkages in xylans.</text>
        <dbReference type="EC" id="3.2.1.8"/>
    </reaction>
</comment>
<evidence type="ECO:0000259" key="12">
    <source>
        <dbReference type="PROSITE" id="PS51760"/>
    </source>
</evidence>
<dbReference type="PANTHER" id="PTHR31490">
    <property type="entry name" value="GLYCOSYL HYDROLASE"/>
    <property type="match status" value="1"/>
</dbReference>
<dbReference type="InterPro" id="IPR001000">
    <property type="entry name" value="GH10_dom"/>
</dbReference>
<name>A0ABD5RSN1_9EURY</name>
<keyword evidence="9" id="KW-0624">Polysaccharide degradation</keyword>
<dbReference type="AlphaFoldDB" id="A0ABD5RSN1"/>
<evidence type="ECO:0000256" key="8">
    <source>
        <dbReference type="ARBA" id="ARBA00023295"/>
    </source>
</evidence>
<keyword evidence="5" id="KW-0732">Signal</keyword>
<evidence type="ECO:0000256" key="3">
    <source>
        <dbReference type="ARBA" id="ARBA00012590"/>
    </source>
</evidence>
<dbReference type="InterPro" id="IPR044846">
    <property type="entry name" value="GH10"/>
</dbReference>
<protein>
    <recommendedName>
        <fullName evidence="3">endo-1,4-beta-xylanase</fullName>
        <ecNumber evidence="3">3.2.1.8</ecNumber>
    </recommendedName>
</protein>
<organism evidence="13 14">
    <name type="scientific">Halomarina salina</name>
    <dbReference type="NCBI Taxonomy" id="1872699"/>
    <lineage>
        <taxon>Archaea</taxon>
        <taxon>Methanobacteriati</taxon>
        <taxon>Methanobacteriota</taxon>
        <taxon>Stenosarchaea group</taxon>
        <taxon>Halobacteria</taxon>
        <taxon>Halobacteriales</taxon>
        <taxon>Natronomonadaceae</taxon>
        <taxon>Halomarina</taxon>
    </lineage>
</organism>
<dbReference type="PANTHER" id="PTHR31490:SF88">
    <property type="entry name" value="BETA-XYLANASE"/>
    <property type="match status" value="1"/>
</dbReference>
<keyword evidence="7" id="KW-0119">Carbohydrate metabolism</keyword>
<keyword evidence="4" id="KW-0858">Xylan degradation</keyword>
<keyword evidence="6" id="KW-0378">Hydrolase</keyword>
<dbReference type="GO" id="GO:0045493">
    <property type="term" value="P:xylan catabolic process"/>
    <property type="evidence" value="ECO:0007669"/>
    <property type="project" value="UniProtKB-KW"/>
</dbReference>
<evidence type="ECO:0000259" key="11">
    <source>
        <dbReference type="PROSITE" id="PS50222"/>
    </source>
</evidence>
<dbReference type="InterPro" id="IPR006311">
    <property type="entry name" value="TAT_signal"/>
</dbReference>
<evidence type="ECO:0000256" key="6">
    <source>
        <dbReference type="ARBA" id="ARBA00022801"/>
    </source>
</evidence>
<evidence type="ECO:0000256" key="10">
    <source>
        <dbReference type="SAM" id="MobiDB-lite"/>
    </source>
</evidence>
<dbReference type="EC" id="3.2.1.8" evidence="3"/>
<dbReference type="PROSITE" id="PS51760">
    <property type="entry name" value="GH10_2"/>
    <property type="match status" value="1"/>
</dbReference>
<dbReference type="Gene3D" id="3.20.20.80">
    <property type="entry name" value="Glycosidases"/>
    <property type="match status" value="1"/>
</dbReference>
<dbReference type="InterPro" id="IPR002048">
    <property type="entry name" value="EF_hand_dom"/>
</dbReference>
<evidence type="ECO:0000256" key="5">
    <source>
        <dbReference type="ARBA" id="ARBA00022729"/>
    </source>
</evidence>
<dbReference type="SUPFAM" id="SSF51445">
    <property type="entry name" value="(Trans)glycosidases"/>
    <property type="match status" value="1"/>
</dbReference>
<evidence type="ECO:0000313" key="14">
    <source>
        <dbReference type="Proteomes" id="UP001596099"/>
    </source>
</evidence>
<evidence type="ECO:0000256" key="7">
    <source>
        <dbReference type="ARBA" id="ARBA00023277"/>
    </source>
</evidence>
<dbReference type="Gene3D" id="1.10.1330.10">
    <property type="entry name" value="Dockerin domain"/>
    <property type="match status" value="1"/>
</dbReference>
<evidence type="ECO:0000313" key="13">
    <source>
        <dbReference type="EMBL" id="MFC5973647.1"/>
    </source>
</evidence>
<evidence type="ECO:0000256" key="9">
    <source>
        <dbReference type="ARBA" id="ARBA00023326"/>
    </source>
</evidence>
<dbReference type="Proteomes" id="UP001596099">
    <property type="component" value="Unassembled WGS sequence"/>
</dbReference>
<dbReference type="PROSITE" id="PS00018">
    <property type="entry name" value="EF_HAND_1"/>
    <property type="match status" value="1"/>
</dbReference>
<keyword evidence="8" id="KW-0326">Glycosidase</keyword>
<sequence>MSEKPTSRQYRRRTYLQTLAALGVGAAGTSAVATAQSSSDDASGDAYHRTLRSDLTGRGGNKTLPPGQYVYGETEAATMDAFSVVGDATATTTAVEDDAVPITTATRIEVEDAHGRPGAVSYRGPVEDHSFSAGDVLLGVAYLRSDSRKAQVEARFGYDTSTQEEDGGSAKDHDGGSPDNAVQRSALVEPGDTWMRYFFPIEVGEAPGSDATPVFEFLLGSCEQTVEVAGVALIDYSDAETVPTLGTLPPYDYEGRAEDAEWREAAEERIDEIRKTDVEVTVVDSDGEPVPHAYVDVAMTEHAFDFGSAVAVPRVTGDSEDDETYREVFLEEFNKAVVENGMKWPAWEGVWDISNEATRETLGWLDDHDVPTRGHYLLWEEYGTDGGGGMNVDSGLPADEVRQTITEKIANHGERFDGQVTEWDMHNHPIWQSAFRDDEALGWDAVAEWWAAADDATDAELYTNEMGAIGGTWQQDPYYQFVQRLVEEDYPIDGIGFMGHHQQQWGQLLDVDELLAGLDRFGAFDLPLLVTEFDIEIISRRNAQDVDVQRDYTRDFLTAVFSHEAVEGVLSWGFWAGDHWRPTGAYYDEDWTLRPNGEQYLDLVFDEWWTEEVGRTGRDGTFSTRGFEGDYHLVASDGHRVGHAEATFDDENGTVEVELRPLSEVATDVDGDGRTEDVDGDGDVDNRDAGLFFKNLRSDDVQEHPEQFDFDGDGDLDFRDVVALFREAN</sequence>
<feature type="region of interest" description="Disordered" evidence="10">
    <location>
        <begin position="154"/>
        <end position="183"/>
    </location>
</feature>
<dbReference type="PROSITE" id="PS50222">
    <property type="entry name" value="EF_HAND_2"/>
    <property type="match status" value="1"/>
</dbReference>
<dbReference type="RefSeq" id="WP_247420797.1">
    <property type="nucleotide sequence ID" value="NZ_JALLGW010000003.1"/>
</dbReference>
<reference evidence="13 14" key="1">
    <citation type="journal article" date="2019" name="Int. J. Syst. Evol. Microbiol.">
        <title>The Global Catalogue of Microorganisms (GCM) 10K type strain sequencing project: providing services to taxonomists for standard genome sequencing and annotation.</title>
        <authorList>
            <consortium name="The Broad Institute Genomics Platform"/>
            <consortium name="The Broad Institute Genome Sequencing Center for Infectious Disease"/>
            <person name="Wu L."/>
            <person name="Ma J."/>
        </authorList>
    </citation>
    <scope>NUCLEOTIDE SEQUENCE [LARGE SCALE GENOMIC DNA]</scope>
    <source>
        <strain evidence="13 14">CGMCC 1.12543</strain>
    </source>
</reference>
<comment type="similarity">
    <text evidence="2">Belongs to the glycosyl hydrolase 10 (cellulase F) family.</text>
</comment>